<feature type="transmembrane region" description="Helical" evidence="11">
    <location>
        <begin position="299"/>
        <end position="320"/>
    </location>
</feature>
<proteinExistence type="inferred from homology"/>
<dbReference type="InterPro" id="IPR005947">
    <property type="entry name" value="ThiP_ABC_transpt"/>
</dbReference>
<dbReference type="GO" id="GO:0015888">
    <property type="term" value="P:thiamine transport"/>
    <property type="evidence" value="ECO:0007669"/>
    <property type="project" value="InterPro"/>
</dbReference>
<evidence type="ECO:0000256" key="2">
    <source>
        <dbReference type="ARBA" id="ARBA00011650"/>
    </source>
</evidence>
<sequence>MAASVARRHHPLMPLRLWWLPGSLSTGTILLLTAAPITALLVQGSADLSPLLRDTYLRHVIWFSFYQAALSTLLSLGLALPLAQALSRRRFPGRTLLLRLFGLTLVLPVILVVFGLVAVHGRQGWSNRLLEWLGVEPVSYLYGLTGILLAHVFFNMPLAARILLQSIEAIPASQWRLASQLGFNSRQLFRWLVWPAVRAALPGLASLIFMLCFTSFATVMALGGGPKSTTLEVAIYQALRYDFDLPLAGSLALLQLLFCGAFLWLQYRVSKPPAFRGEAQPCCPRHDARWWHTRLTDTLVMTLALSIFLPPLLAIVTAGLNPQLLPALVSARLWSALSQSMVIAIGAGLLSVLLTTGLLLTSRHLKLREGRRRLAGGLEAGGSVILVLPAVVLSTGLFILLRGVADVFALGPLLVILVNALMAMPYGLRTLQQPMEQVVLRYDRLCASLNVRALDRARLVEWPLLRRPLALALALAVMLSLGDLSAIALFGNQHLQTLPWLLYQQLGSYQMTEAAATALVLLTLNLALFLLIEGVLGGKHAHAD</sequence>
<comment type="subcellular location">
    <subcellularLocation>
        <location evidence="1">Cell inner membrane</location>
        <topology evidence="1">Multi-pass membrane protein</topology>
    </subcellularLocation>
    <subcellularLocation>
        <location evidence="11">Cell membrane</location>
        <topology evidence="11">Multi-pass membrane protein</topology>
    </subcellularLocation>
</comment>
<feature type="transmembrane region" description="Helical" evidence="11">
    <location>
        <begin position="511"/>
        <end position="532"/>
    </location>
</feature>
<keyword evidence="4 11" id="KW-0813">Transport</keyword>
<dbReference type="AlphaFoldDB" id="A0AA50KPN1"/>
<dbReference type="GO" id="GO:0022857">
    <property type="term" value="F:transmembrane transporter activity"/>
    <property type="evidence" value="ECO:0007669"/>
    <property type="project" value="InterPro"/>
</dbReference>
<dbReference type="RefSeq" id="WP_306762198.1">
    <property type="nucleotide sequence ID" value="NZ_CP118224.1"/>
</dbReference>
<evidence type="ECO:0000256" key="7">
    <source>
        <dbReference type="ARBA" id="ARBA00022692"/>
    </source>
</evidence>
<keyword evidence="8" id="KW-0677">Repeat</keyword>
<accession>A0AA50KPN1</accession>
<keyword evidence="14" id="KW-1185">Reference proteome</keyword>
<dbReference type="InterPro" id="IPR035906">
    <property type="entry name" value="MetI-like_sf"/>
</dbReference>
<evidence type="ECO:0000256" key="1">
    <source>
        <dbReference type="ARBA" id="ARBA00004429"/>
    </source>
</evidence>
<evidence type="ECO:0000256" key="8">
    <source>
        <dbReference type="ARBA" id="ARBA00022737"/>
    </source>
</evidence>
<evidence type="ECO:0000256" key="5">
    <source>
        <dbReference type="ARBA" id="ARBA00022475"/>
    </source>
</evidence>
<feature type="transmembrane region" description="Helical" evidence="11">
    <location>
        <begin position="469"/>
        <end position="491"/>
    </location>
</feature>
<feature type="transmembrane region" description="Helical" evidence="11">
    <location>
        <begin position="199"/>
        <end position="225"/>
    </location>
</feature>
<evidence type="ECO:0000256" key="6">
    <source>
        <dbReference type="ARBA" id="ARBA00022519"/>
    </source>
</evidence>
<feature type="transmembrane region" description="Helical" evidence="11">
    <location>
        <begin position="140"/>
        <end position="164"/>
    </location>
</feature>
<feature type="transmembrane region" description="Helical" evidence="11">
    <location>
        <begin position="17"/>
        <end position="41"/>
    </location>
</feature>
<evidence type="ECO:0000313" key="14">
    <source>
        <dbReference type="Proteomes" id="UP001223802"/>
    </source>
</evidence>
<feature type="transmembrane region" description="Helical" evidence="11">
    <location>
        <begin position="96"/>
        <end position="120"/>
    </location>
</feature>
<dbReference type="SUPFAM" id="SSF161098">
    <property type="entry name" value="MetI-like"/>
    <property type="match status" value="2"/>
</dbReference>
<dbReference type="PANTHER" id="PTHR30183">
    <property type="entry name" value="MOLYBDENUM TRANSPORT SYSTEM PERMEASE PROTEIN MODB"/>
    <property type="match status" value="1"/>
</dbReference>
<comment type="similarity">
    <text evidence="11">Belongs to the binding-protein-dependent transport system permease family.</text>
</comment>
<feature type="domain" description="ABC transmembrane type-1" evidence="12">
    <location>
        <begin position="61"/>
        <end position="264"/>
    </location>
</feature>
<dbReference type="PANTHER" id="PTHR30183:SF9">
    <property type="entry name" value="THIAMINE TRANSPORT SYSTEM PERMEASE PROTEIN THIP"/>
    <property type="match status" value="1"/>
</dbReference>
<keyword evidence="5" id="KW-1003">Cell membrane</keyword>
<feature type="transmembrane region" description="Helical" evidence="11">
    <location>
        <begin position="245"/>
        <end position="265"/>
    </location>
</feature>
<dbReference type="GO" id="GO:0005886">
    <property type="term" value="C:plasma membrane"/>
    <property type="evidence" value="ECO:0007669"/>
    <property type="project" value="UniProtKB-SubCell"/>
</dbReference>
<evidence type="ECO:0000313" key="13">
    <source>
        <dbReference type="EMBL" id="WMC10941.1"/>
    </source>
</evidence>
<comment type="subunit">
    <text evidence="2">The complex is composed of two ATP-binding proteins (ThiQ), two transmembrane proteins (ThiP) and a solute-binding protein (ThiB).</text>
</comment>
<keyword evidence="7 11" id="KW-0812">Transmembrane</keyword>
<dbReference type="PROSITE" id="PS50928">
    <property type="entry name" value="ABC_TM1"/>
    <property type="match status" value="2"/>
</dbReference>
<feature type="domain" description="ABC transmembrane type-1" evidence="12">
    <location>
        <begin position="337"/>
        <end position="532"/>
    </location>
</feature>
<dbReference type="InterPro" id="IPR000515">
    <property type="entry name" value="MetI-like"/>
</dbReference>
<feature type="transmembrane region" description="Helical" evidence="11">
    <location>
        <begin position="61"/>
        <end position="84"/>
    </location>
</feature>
<dbReference type="Proteomes" id="UP001223802">
    <property type="component" value="Chromosome"/>
</dbReference>
<evidence type="ECO:0000256" key="4">
    <source>
        <dbReference type="ARBA" id="ARBA00022448"/>
    </source>
</evidence>
<dbReference type="CDD" id="cd06261">
    <property type="entry name" value="TM_PBP2"/>
    <property type="match status" value="1"/>
</dbReference>
<evidence type="ECO:0000256" key="3">
    <source>
        <dbReference type="ARBA" id="ARBA00016947"/>
    </source>
</evidence>
<feature type="transmembrane region" description="Helical" evidence="11">
    <location>
        <begin position="380"/>
        <end position="401"/>
    </location>
</feature>
<dbReference type="EMBL" id="CP118224">
    <property type="protein sequence ID" value="WMC10941.1"/>
    <property type="molecule type" value="Genomic_DNA"/>
</dbReference>
<dbReference type="NCBIfam" id="TIGR01253">
    <property type="entry name" value="thiP"/>
    <property type="match status" value="1"/>
</dbReference>
<evidence type="ECO:0000256" key="9">
    <source>
        <dbReference type="ARBA" id="ARBA00022989"/>
    </source>
</evidence>
<dbReference type="KEGG" id="ope:PU634_00850"/>
<protein>
    <recommendedName>
        <fullName evidence="3">Thiamine transport system permease protein ThiP</fullName>
    </recommendedName>
</protein>
<organism evidence="13 14">
    <name type="scientific">Oceanimonas pelagia</name>
    <dbReference type="NCBI Taxonomy" id="3028314"/>
    <lineage>
        <taxon>Bacteria</taxon>
        <taxon>Pseudomonadati</taxon>
        <taxon>Pseudomonadota</taxon>
        <taxon>Gammaproteobacteria</taxon>
        <taxon>Aeromonadales</taxon>
        <taxon>Aeromonadaceae</taxon>
        <taxon>Oceanimonas</taxon>
    </lineage>
</organism>
<keyword evidence="6" id="KW-0997">Cell inner membrane</keyword>
<evidence type="ECO:0000256" key="11">
    <source>
        <dbReference type="RuleBase" id="RU363032"/>
    </source>
</evidence>
<feature type="transmembrane region" description="Helical" evidence="11">
    <location>
        <begin position="407"/>
        <end position="428"/>
    </location>
</feature>
<keyword evidence="10 11" id="KW-0472">Membrane</keyword>
<feature type="transmembrane region" description="Helical" evidence="11">
    <location>
        <begin position="340"/>
        <end position="360"/>
    </location>
</feature>
<reference evidence="13 14" key="1">
    <citation type="submission" date="2023-02" db="EMBL/GenBank/DDBJ databases">
        <title>Complete genome sequence of a novel bacterium Oceanimonas sp. NTOU-MSR1 isolated from marine coast sediment.</title>
        <authorList>
            <person name="Yang H.-T."/>
            <person name="Chen Y.-L."/>
            <person name="Ho Y.-N."/>
        </authorList>
    </citation>
    <scope>NUCLEOTIDE SEQUENCE [LARGE SCALE GENOMIC DNA]</scope>
    <source>
        <strain evidence="13 14">NTOU-MSR1</strain>
    </source>
</reference>
<keyword evidence="9 11" id="KW-1133">Transmembrane helix</keyword>
<gene>
    <name evidence="13" type="primary">thiP</name>
    <name evidence="13" type="ORF">PU634_00850</name>
</gene>
<dbReference type="Gene3D" id="1.10.3720.10">
    <property type="entry name" value="MetI-like"/>
    <property type="match status" value="2"/>
</dbReference>
<evidence type="ECO:0000259" key="12">
    <source>
        <dbReference type="PROSITE" id="PS50928"/>
    </source>
</evidence>
<dbReference type="Pfam" id="PF00528">
    <property type="entry name" value="BPD_transp_1"/>
    <property type="match status" value="1"/>
</dbReference>
<name>A0AA50KPN1_9GAMM</name>
<evidence type="ECO:0000256" key="10">
    <source>
        <dbReference type="ARBA" id="ARBA00023136"/>
    </source>
</evidence>